<dbReference type="AlphaFoldDB" id="A0A7S4QEE4"/>
<feature type="region of interest" description="Disordered" evidence="1">
    <location>
        <begin position="393"/>
        <end position="414"/>
    </location>
</feature>
<dbReference type="EMBL" id="HBNR01026858">
    <property type="protein sequence ID" value="CAE4579312.1"/>
    <property type="molecule type" value="Transcribed_RNA"/>
</dbReference>
<feature type="compositionally biased region" description="Low complexity" evidence="1">
    <location>
        <begin position="29"/>
        <end position="50"/>
    </location>
</feature>
<gene>
    <name evidence="2" type="ORF">AMON00008_LOCUS18180</name>
</gene>
<organism evidence="2">
    <name type="scientific">Alexandrium monilatum</name>
    <dbReference type="NCBI Taxonomy" id="311494"/>
    <lineage>
        <taxon>Eukaryota</taxon>
        <taxon>Sar</taxon>
        <taxon>Alveolata</taxon>
        <taxon>Dinophyceae</taxon>
        <taxon>Gonyaulacales</taxon>
        <taxon>Pyrocystaceae</taxon>
        <taxon>Alexandrium</taxon>
    </lineage>
</organism>
<protein>
    <submittedName>
        <fullName evidence="2">Uncharacterized protein</fullName>
    </submittedName>
</protein>
<proteinExistence type="predicted"/>
<evidence type="ECO:0000313" key="2">
    <source>
        <dbReference type="EMBL" id="CAE4579312.1"/>
    </source>
</evidence>
<feature type="compositionally biased region" description="Low complexity" evidence="1">
    <location>
        <begin position="98"/>
        <end position="109"/>
    </location>
</feature>
<reference evidence="2" key="1">
    <citation type="submission" date="2021-01" db="EMBL/GenBank/DDBJ databases">
        <authorList>
            <person name="Corre E."/>
            <person name="Pelletier E."/>
            <person name="Niang G."/>
            <person name="Scheremetjew M."/>
            <person name="Finn R."/>
            <person name="Kale V."/>
            <person name="Holt S."/>
            <person name="Cochrane G."/>
            <person name="Meng A."/>
            <person name="Brown T."/>
            <person name="Cohen L."/>
        </authorList>
    </citation>
    <scope>NUCLEOTIDE SEQUENCE</scope>
    <source>
        <strain evidence="2">CCMP3105</strain>
    </source>
</reference>
<name>A0A7S4QEE4_9DINO</name>
<accession>A0A7S4QEE4</accession>
<evidence type="ECO:0000256" key="1">
    <source>
        <dbReference type="SAM" id="MobiDB-lite"/>
    </source>
</evidence>
<sequence>MDSSLAHALPAHVRAPHLCVPPPLRPRGRAGASSLGMLPAPAMMPGSPSPRSLSLAGAEPVDGAGPTVFPPSPDRLSTTWSHPVALPVGGAKPAGERSLVSPSLSPSSPNNRGRPAALGPKFPFRPPSLESAGGSPGSPPPMDPGGAQVQGSAFGTEAADSDSSISTSTNASVNFSALLARVSKKICYDRYWTECFETRLSEIEAKLDEERSLRECALEKVKAQATEAMARLGTKIDTRIRTESDALSARSRKTEEALQHLAARVEEGLAKNTSGLAETLQTARARHDPSTLGVGPGLAAASPRVGPLPKSATRSIHQIVRTSSAMVLAPSSQREGHGSPVLMCRSEVSLRSRSSFREQRGRAAAAWVPQQGPGRADSARMLLPGAVEAASSRHLSALPESRAGNASVSTRPVRISSCRARSLHANVPQ</sequence>
<feature type="region of interest" description="Disordered" evidence="1">
    <location>
        <begin position="16"/>
        <end position="168"/>
    </location>
</feature>